<dbReference type="RefSeq" id="WP_346580648.1">
    <property type="nucleotide sequence ID" value="NZ_JBDJLH010000001.1"/>
</dbReference>
<gene>
    <name evidence="1" type="ORF">ABE541_03750</name>
</gene>
<evidence type="ECO:0008006" key="3">
    <source>
        <dbReference type="Google" id="ProtNLM"/>
    </source>
</evidence>
<reference evidence="1 2" key="1">
    <citation type="submission" date="2024-04" db="EMBL/GenBank/DDBJ databases">
        <title>WGS of bacteria from Torrens River.</title>
        <authorList>
            <person name="Wyrsch E.R."/>
            <person name="Drigo B."/>
        </authorList>
    </citation>
    <scope>NUCLEOTIDE SEQUENCE [LARGE SCALE GENOMIC DNA]</scope>
    <source>
        <strain evidence="1 2">TWI391</strain>
    </source>
</reference>
<proteinExistence type="predicted"/>
<organism evidence="1 2">
    <name type="scientific">Sphingobacterium kitahiroshimense</name>
    <dbReference type="NCBI Taxonomy" id="470446"/>
    <lineage>
        <taxon>Bacteria</taxon>
        <taxon>Pseudomonadati</taxon>
        <taxon>Bacteroidota</taxon>
        <taxon>Sphingobacteriia</taxon>
        <taxon>Sphingobacteriales</taxon>
        <taxon>Sphingobacteriaceae</taxon>
        <taxon>Sphingobacterium</taxon>
    </lineage>
</organism>
<name>A0ABV0BP61_9SPHI</name>
<evidence type="ECO:0000313" key="2">
    <source>
        <dbReference type="Proteomes" id="UP001409291"/>
    </source>
</evidence>
<keyword evidence="2" id="KW-1185">Reference proteome</keyword>
<sequence length="530" mass="58895">MKSITHNKKLIYLLCLISLLFTTVLFNSCERTEEKDISQSSNVSISVSQIKAPVVLVSDIGNMQSTKALKGETSGVSTKTFLNEVNFSDFSWSTSPDVNSTIKNNSMSNKRSAVSTTNVTAMGFGKKYRVLFYEVKDGSEIYRESAEITVASSKYTLDLKSNVTYRWYAYSYNDDKPIPMPKDLSNPVIETRTDAPFLYDEGKITTNSLSGSIIDVQFEHKISKIELKVDASPIFANSFNSLKANFVKLPLTTQGFGLKTGSLATQMLTTSESNSVITFKDEASPSTKISTNELYTTSPITNIQVSFTEIAINKSGNRIDLIKSSNPRLALIQGFSASSESLKRGLVTLKYKGTVIGNTEWAYGILYYDPTDNINQYKISEPYLVGTTHECNYYWNWNSLYPRSMTNDETVTFGDPCKEVLPKNTWRTPTTADFRNLNVAIPNSPENGAVYFTGSSNTGERVYFHEAGWITDNDCDVSNTNDGMYWASDSYSSTRGVTLEVDERGGTGAGNRVTDYPKDRGMTIKCVKKP</sequence>
<accession>A0ABV0BP61</accession>
<dbReference type="EMBL" id="JBDJNQ010000001">
    <property type="protein sequence ID" value="MEN5376367.1"/>
    <property type="molecule type" value="Genomic_DNA"/>
</dbReference>
<comment type="caution">
    <text evidence="1">The sequence shown here is derived from an EMBL/GenBank/DDBJ whole genome shotgun (WGS) entry which is preliminary data.</text>
</comment>
<protein>
    <recommendedName>
        <fullName evidence="3">Fibrobacter succinogenes major paralogous domain-containing protein</fullName>
    </recommendedName>
</protein>
<evidence type="ECO:0000313" key="1">
    <source>
        <dbReference type="EMBL" id="MEN5376367.1"/>
    </source>
</evidence>
<dbReference type="Proteomes" id="UP001409291">
    <property type="component" value="Unassembled WGS sequence"/>
</dbReference>